<gene>
    <name evidence="6" type="ordered locus">Hhal_0057</name>
</gene>
<feature type="domain" description="PAC" evidence="3">
    <location>
        <begin position="338"/>
        <end position="390"/>
    </location>
</feature>
<feature type="domain" description="PAS" evidence="2">
    <location>
        <begin position="163"/>
        <end position="207"/>
    </location>
</feature>
<dbReference type="PROSITE" id="PS50887">
    <property type="entry name" value="GGDEF"/>
    <property type="match status" value="1"/>
</dbReference>
<evidence type="ECO:0000259" key="4">
    <source>
        <dbReference type="PROSITE" id="PS50883"/>
    </source>
</evidence>
<dbReference type="PANTHER" id="PTHR44757:SF2">
    <property type="entry name" value="BIOFILM ARCHITECTURE MAINTENANCE PROTEIN MBAA"/>
    <property type="match status" value="1"/>
</dbReference>
<dbReference type="InterPro" id="IPR001633">
    <property type="entry name" value="EAL_dom"/>
</dbReference>
<dbReference type="NCBIfam" id="TIGR00229">
    <property type="entry name" value="sensory_box"/>
    <property type="match status" value="1"/>
</dbReference>
<dbReference type="RefSeq" id="WP_011812875.1">
    <property type="nucleotide sequence ID" value="NC_008789.1"/>
</dbReference>
<dbReference type="Gene3D" id="3.30.70.270">
    <property type="match status" value="1"/>
</dbReference>
<feature type="domain" description="GGDEF" evidence="5">
    <location>
        <begin position="422"/>
        <end position="555"/>
    </location>
</feature>
<dbReference type="InterPro" id="IPR000014">
    <property type="entry name" value="PAS"/>
</dbReference>
<dbReference type="eggNOG" id="COG3829">
    <property type="taxonomic scope" value="Bacteria"/>
</dbReference>
<dbReference type="SUPFAM" id="SSF55785">
    <property type="entry name" value="PYP-like sensor domain (PAS domain)"/>
    <property type="match status" value="3"/>
</dbReference>
<dbReference type="SMART" id="SM00052">
    <property type="entry name" value="EAL"/>
    <property type="match status" value="1"/>
</dbReference>
<dbReference type="SMART" id="SM00086">
    <property type="entry name" value="PAC"/>
    <property type="match status" value="2"/>
</dbReference>
<feature type="domain" description="EAL" evidence="4">
    <location>
        <begin position="563"/>
        <end position="817"/>
    </location>
</feature>
<evidence type="ECO:0000313" key="7">
    <source>
        <dbReference type="Proteomes" id="UP000000647"/>
    </source>
</evidence>
<dbReference type="InterPro" id="IPR013656">
    <property type="entry name" value="PAS_4"/>
</dbReference>
<dbReference type="InterPro" id="IPR035919">
    <property type="entry name" value="EAL_sf"/>
</dbReference>
<feature type="domain" description="PAS" evidence="2">
    <location>
        <begin position="31"/>
        <end position="75"/>
    </location>
</feature>
<organism evidence="6 7">
    <name type="scientific">Halorhodospira halophila (strain DSM 244 / SL1)</name>
    <name type="common">Ectothiorhodospira halophila (strain DSM 244 / SL1)</name>
    <dbReference type="NCBI Taxonomy" id="349124"/>
    <lineage>
        <taxon>Bacteria</taxon>
        <taxon>Pseudomonadati</taxon>
        <taxon>Pseudomonadota</taxon>
        <taxon>Gammaproteobacteria</taxon>
        <taxon>Chromatiales</taxon>
        <taxon>Ectothiorhodospiraceae</taxon>
        <taxon>Halorhodospira</taxon>
    </lineage>
</organism>
<dbReference type="InterPro" id="IPR035965">
    <property type="entry name" value="PAS-like_dom_sf"/>
</dbReference>
<dbReference type="Proteomes" id="UP000000647">
    <property type="component" value="Chromosome"/>
</dbReference>
<dbReference type="Pfam" id="PF00990">
    <property type="entry name" value="GGDEF"/>
    <property type="match status" value="1"/>
</dbReference>
<protein>
    <submittedName>
        <fullName evidence="6">Diguanylate cyclase/phosphodiesterase with PAS/PAC sensor(S)</fullName>
    </submittedName>
</protein>
<dbReference type="AlphaFoldDB" id="A1WT40"/>
<dbReference type="InterPro" id="IPR000160">
    <property type="entry name" value="GGDEF_dom"/>
</dbReference>
<dbReference type="InterPro" id="IPR029787">
    <property type="entry name" value="Nucleotide_cyclase"/>
</dbReference>
<dbReference type="Gene3D" id="3.20.20.450">
    <property type="entry name" value="EAL domain"/>
    <property type="match status" value="1"/>
</dbReference>
<dbReference type="InterPro" id="IPR000700">
    <property type="entry name" value="PAS-assoc_C"/>
</dbReference>
<dbReference type="KEGG" id="hha:Hhal_0057"/>
<feature type="compositionally biased region" description="Gly residues" evidence="1">
    <location>
        <begin position="826"/>
        <end position="836"/>
    </location>
</feature>
<dbReference type="Pfam" id="PF13188">
    <property type="entry name" value="PAS_8"/>
    <property type="match status" value="1"/>
</dbReference>
<feature type="region of interest" description="Disordered" evidence="1">
    <location>
        <begin position="815"/>
        <end position="836"/>
    </location>
</feature>
<reference evidence="7" key="1">
    <citation type="submission" date="2006-12" db="EMBL/GenBank/DDBJ databases">
        <title>Complete sequence of Halorhodospira halophila SL1.</title>
        <authorList>
            <consortium name="US DOE Joint Genome Institute"/>
            <person name="Copeland A."/>
            <person name="Lucas S."/>
            <person name="Lapidus A."/>
            <person name="Barry K."/>
            <person name="Detter J.C."/>
            <person name="Glavina del Rio T."/>
            <person name="Hammon N."/>
            <person name="Israni S."/>
            <person name="Dalin E."/>
            <person name="Tice H."/>
            <person name="Pitluck S."/>
            <person name="Saunders E."/>
            <person name="Brettin T."/>
            <person name="Bruce D."/>
            <person name="Han C."/>
            <person name="Tapia R."/>
            <person name="Schmutz J."/>
            <person name="Larimer F."/>
            <person name="Land M."/>
            <person name="Hauser L."/>
            <person name="Kyrpides N."/>
            <person name="Mikhailova N."/>
            <person name="Hoff W."/>
            <person name="Richardson P."/>
        </authorList>
    </citation>
    <scope>NUCLEOTIDE SEQUENCE [LARGE SCALE GENOMIC DNA]</scope>
    <source>
        <strain evidence="7">DSM 244 / SL1</strain>
    </source>
</reference>
<dbReference type="SMART" id="SM00267">
    <property type="entry name" value="GGDEF"/>
    <property type="match status" value="1"/>
</dbReference>
<evidence type="ECO:0000256" key="1">
    <source>
        <dbReference type="SAM" id="MobiDB-lite"/>
    </source>
</evidence>
<reference evidence="6 7" key="2">
    <citation type="journal article" date="2013" name="Stand. Genomic Sci.">
        <title>Complete genome sequence of Halorhodospira halophila SL1.</title>
        <authorList>
            <person name="Challacombe J.F."/>
            <person name="Majid S."/>
            <person name="Deole R."/>
            <person name="Brettin T.S."/>
            <person name="Bruce D."/>
            <person name="Delano S.F."/>
            <person name="Detter J.C."/>
            <person name="Gleasner C.D."/>
            <person name="Han C.S."/>
            <person name="Misra M."/>
            <person name="Reitenga K.G."/>
            <person name="Mikhailova N."/>
            <person name="Woyke T."/>
            <person name="Pitluck S."/>
            <person name="Nolan M."/>
            <person name="Land M.L."/>
            <person name="Saunders E."/>
            <person name="Tapia R."/>
            <person name="Lapidus A."/>
            <person name="Ivanova N."/>
            <person name="Hoff W.D."/>
        </authorList>
    </citation>
    <scope>NUCLEOTIDE SEQUENCE [LARGE SCALE GENOMIC DNA]</scope>
    <source>
        <strain evidence="7">DSM 244 / SL1</strain>
    </source>
</reference>
<dbReference type="CDD" id="cd01949">
    <property type="entry name" value="GGDEF"/>
    <property type="match status" value="1"/>
</dbReference>
<evidence type="ECO:0000259" key="2">
    <source>
        <dbReference type="PROSITE" id="PS50112"/>
    </source>
</evidence>
<dbReference type="Pfam" id="PF00563">
    <property type="entry name" value="EAL"/>
    <property type="match status" value="1"/>
</dbReference>
<dbReference type="STRING" id="349124.Hhal_0057"/>
<evidence type="ECO:0000259" key="5">
    <source>
        <dbReference type="PROSITE" id="PS50887"/>
    </source>
</evidence>
<dbReference type="InterPro" id="IPR001610">
    <property type="entry name" value="PAC"/>
</dbReference>
<dbReference type="SUPFAM" id="SSF55073">
    <property type="entry name" value="Nucleotide cyclase"/>
    <property type="match status" value="1"/>
</dbReference>
<dbReference type="PROSITE" id="PS50112">
    <property type="entry name" value="PAS"/>
    <property type="match status" value="3"/>
</dbReference>
<dbReference type="EMBL" id="CP000544">
    <property type="protein sequence ID" value="ABM60852.1"/>
    <property type="molecule type" value="Genomic_DNA"/>
</dbReference>
<dbReference type="PROSITE" id="PS50883">
    <property type="entry name" value="EAL"/>
    <property type="match status" value="1"/>
</dbReference>
<dbReference type="HOGENOM" id="CLU_000445_70_20_6"/>
<dbReference type="SUPFAM" id="SSF141868">
    <property type="entry name" value="EAL domain-like"/>
    <property type="match status" value="1"/>
</dbReference>
<feature type="domain" description="PAS" evidence="2">
    <location>
        <begin position="265"/>
        <end position="323"/>
    </location>
</feature>
<dbReference type="CDD" id="cd01948">
    <property type="entry name" value="EAL"/>
    <property type="match status" value="1"/>
</dbReference>
<dbReference type="Pfam" id="PF08448">
    <property type="entry name" value="PAS_4"/>
    <property type="match status" value="1"/>
</dbReference>
<dbReference type="PANTHER" id="PTHR44757">
    <property type="entry name" value="DIGUANYLATE CYCLASE DGCP"/>
    <property type="match status" value="1"/>
</dbReference>
<dbReference type="PROSITE" id="PS50113">
    <property type="entry name" value="PAC"/>
    <property type="match status" value="1"/>
</dbReference>
<dbReference type="InterPro" id="IPR052155">
    <property type="entry name" value="Biofilm_reg_signaling"/>
</dbReference>
<dbReference type="Pfam" id="PF13426">
    <property type="entry name" value="PAS_9"/>
    <property type="match status" value="1"/>
</dbReference>
<accession>A1WT40</accession>
<dbReference type="SMART" id="SM00091">
    <property type="entry name" value="PAS"/>
    <property type="match status" value="3"/>
</dbReference>
<keyword evidence="7" id="KW-1185">Reference proteome</keyword>
<name>A1WT40_HALHL</name>
<dbReference type="eggNOG" id="COG5001">
    <property type="taxonomic scope" value="Bacteria"/>
</dbReference>
<dbReference type="Gene3D" id="3.30.450.20">
    <property type="entry name" value="PAS domain"/>
    <property type="match status" value="4"/>
</dbReference>
<dbReference type="CDD" id="cd00130">
    <property type="entry name" value="PAS"/>
    <property type="match status" value="3"/>
</dbReference>
<dbReference type="NCBIfam" id="TIGR00254">
    <property type="entry name" value="GGDEF"/>
    <property type="match status" value="1"/>
</dbReference>
<dbReference type="InterPro" id="IPR043128">
    <property type="entry name" value="Rev_trsase/Diguanyl_cyclase"/>
</dbReference>
<sequence length="836" mass="92310">MRRGGDYGRPSVIPGSIAGRYPVGGQTWLAALDAIEVPIFIHDAEHRVIEANRAYYQQAGLAPEEILGRPYYEIFPLCDGPLPGCRHGLQAAHPEGDEASPTSSEAVEEYFTTDAGHTFLSRSFTVHDEDGAYRHSVHILENITRRRRAEQDQKRIHQALLEREEQLHRLFENMTEGVLVVTPDGTVRYANPSAANLFARDSTALIGAVIGLPIGGPDAQEIGLRSPAGELRTVEMRVREIRWHEQPAHLLNLRDVTERKHIETELRRAAIVFEEAHEAILVTDAEQRVITANPAFTEMTGYTEQEVLGKDLALLRSGFHDESFYTAIDDALAKQGYWTGEMWNRCRDGTTFATLVTVRAIYDDAGHLTHYLAVLADISRLKEYQSQLERIMHSDPLTGLPNRLVFQDRLHQALVANQKQTGFFAVLSLDLNDLKAINYSLGHAVGDAILQQLAERLRNALCEEHTVARLGGDEFGVLLLGVRDASEVAAITEDLSKGLDEPFQIADRAIPIAASIGIAVYPEQDAGAADLFQQANAAMHQAKREGVSYRFFSEDLTEQARERVQLGSELREALNQGALELHYQPQIDLSSGAWVGLEALIRWHHPVQGWISPERFIPVAERIGLVTTLGAWVLEQACRQGRIWLDAGFEFGRLGVNFAAPELSAPDLAERVLAALDRARLPARYLEIEVTERLLVDPDPEVIQQLQLLRNHGVTVALDDFGTGYSALSYLRDLPVDRLKIDRSFVDGLPDDERTLAIAQAIAGLGRNLGFTIIAEGVETPAQREALIGIGCPWAQGFLFGRPAPVAGIEALAPHFPRTDTEGGHSRGGGDAGRAK</sequence>
<evidence type="ECO:0000259" key="3">
    <source>
        <dbReference type="PROSITE" id="PS50113"/>
    </source>
</evidence>
<proteinExistence type="predicted"/>
<evidence type="ECO:0000313" key="6">
    <source>
        <dbReference type="EMBL" id="ABM60852.1"/>
    </source>
</evidence>